<dbReference type="SUPFAM" id="SSF52540">
    <property type="entry name" value="P-loop containing nucleoside triphosphate hydrolases"/>
    <property type="match status" value="1"/>
</dbReference>
<organism evidence="5 6">
    <name type="scientific">Pseudomonas monachiensis</name>
    <dbReference type="NCBI Taxonomy" id="3060212"/>
    <lineage>
        <taxon>Bacteria</taxon>
        <taxon>Pseudomonadati</taxon>
        <taxon>Pseudomonadota</taxon>
        <taxon>Gammaproteobacteria</taxon>
        <taxon>Pseudomonadales</taxon>
        <taxon>Pseudomonadaceae</taxon>
        <taxon>Pseudomonas</taxon>
    </lineage>
</organism>
<protein>
    <submittedName>
        <fullName evidence="5">LuxR C-terminal-related transcriptional regulator</fullName>
    </submittedName>
</protein>
<dbReference type="InterPro" id="IPR059106">
    <property type="entry name" value="WHD_MalT"/>
</dbReference>
<evidence type="ECO:0000256" key="3">
    <source>
        <dbReference type="ARBA" id="ARBA00023163"/>
    </source>
</evidence>
<dbReference type="PRINTS" id="PR00038">
    <property type="entry name" value="HTHLUXR"/>
</dbReference>
<name>A0ABW9HBK2_9PSED</name>
<comment type="caution">
    <text evidence="5">The sequence shown here is derived from an EMBL/GenBank/DDBJ whole genome shotgun (WGS) entry which is preliminary data.</text>
</comment>
<dbReference type="EMBL" id="JBJVNW010000010">
    <property type="protein sequence ID" value="MFM9519528.1"/>
    <property type="molecule type" value="Genomic_DNA"/>
</dbReference>
<keyword evidence="1" id="KW-0805">Transcription regulation</keyword>
<evidence type="ECO:0000313" key="6">
    <source>
        <dbReference type="Proteomes" id="UP001631987"/>
    </source>
</evidence>
<dbReference type="InterPro" id="IPR036388">
    <property type="entry name" value="WH-like_DNA-bd_sf"/>
</dbReference>
<dbReference type="SMART" id="SM00421">
    <property type="entry name" value="HTH_LUXR"/>
    <property type="match status" value="1"/>
</dbReference>
<reference evidence="5 6" key="1">
    <citation type="submission" date="2024-12" db="EMBL/GenBank/DDBJ databases">
        <title>Pseudomonas species isolated from Lotus nodules promote plant growth.</title>
        <authorList>
            <person name="Yu Y.-H."/>
            <person name="Kurtenbach J."/>
            <person name="Crosbie D."/>
            <person name="Brachmann A."/>
            <person name="Marin M."/>
        </authorList>
    </citation>
    <scope>NUCLEOTIDE SEQUENCE [LARGE SCALE GENOMIC DNA]</scope>
    <source>
        <strain evidence="5 6">PLb12A</strain>
    </source>
</reference>
<dbReference type="InterPro" id="IPR000792">
    <property type="entry name" value="Tscrpt_reg_LuxR_C"/>
</dbReference>
<gene>
    <name evidence="5" type="ORF">ACKKH4_20050</name>
</gene>
<dbReference type="Gene3D" id="1.25.40.10">
    <property type="entry name" value="Tetratricopeptide repeat domain"/>
    <property type="match status" value="1"/>
</dbReference>
<evidence type="ECO:0000256" key="2">
    <source>
        <dbReference type="ARBA" id="ARBA00023125"/>
    </source>
</evidence>
<dbReference type="InterPro" id="IPR016032">
    <property type="entry name" value="Sig_transdc_resp-reg_C-effctor"/>
</dbReference>
<dbReference type="SUPFAM" id="SSF48452">
    <property type="entry name" value="TPR-like"/>
    <property type="match status" value="1"/>
</dbReference>
<dbReference type="InterPro" id="IPR027417">
    <property type="entry name" value="P-loop_NTPase"/>
</dbReference>
<evidence type="ECO:0000256" key="1">
    <source>
        <dbReference type="ARBA" id="ARBA00023015"/>
    </source>
</evidence>
<feature type="domain" description="HTH luxR-type" evidence="4">
    <location>
        <begin position="809"/>
        <end position="874"/>
    </location>
</feature>
<evidence type="ECO:0000259" key="4">
    <source>
        <dbReference type="PROSITE" id="PS50043"/>
    </source>
</evidence>
<dbReference type="Proteomes" id="UP001631987">
    <property type="component" value="Unassembled WGS sequence"/>
</dbReference>
<sequence>MPPRRGRGTLPRPRLEQLIEQIAHATLTVLKAPPGFGKSTLASAWAQAALARGARVAWLTLDETDATPERLLLHVAAAVQRGFKDDLEQDLIKDLLLLPGDQLGILLLNELERSSQSSFLFIDDYHSVPPQVLISAFDQIIRYAPDNLHLVFCGRSDLPPTLYAHLYSDACLEIDVGQLRFDLDETRDLLLRSGLEAVDAGEVLDLHNATEGWIAALRASLLSLRQRPAGSMRLPKSISGLLDELLERLPIELAGQLPRLATVERFNATLAQALTGHPNGHALIEDIERLQLFLTGIDDAGEWFSFHPLFREHLCRRLQADELNTSLRCAAQWFAAEQLWTDAVRCALAAGDNDSAQKWITHCAIMLVERADFIILLDWQRQLQDHLLQSPPQLKLALAWASGLAMTRSNSRQLLDEVKAEWTELQRFHEQDDLYWECQALHAMLLALDDQVEIAGRLAEQCLPHLKDHPWICNTLQCVVGYGHLGACRWEAFYSVPPTICAPLERSRYLANQVYRLTLMGLAEILQGRFSQAAAILEEALRCSSREGREQNQAPVLRAIPASFLANVRYLQGRLDEAARLSLENIEIAKLGGFLDCAASVFVTASGLSSNRGSLQGARSFLEDGERLAQTRQWPRMQAQLLLERTRISLLEHKHHEALACAQQLEALQVGHPPQTSDSLDEYQCLASLAGLWCEAAGLSRQADLAMAEHLGRLAMHHNHRLMQIRLASSRALVCWQRQQTNSALKSLLEACSLVEATGARQLLADLPASEHLQKLAAYALQQDISQSEKAQLRQLLPGAVSANQLASQLRTTISLTSKERNVLKLVAEGKSNKEMAKLLGITPETIKSHMKNIFGKLNVDSRAQAAVAAKASGFI</sequence>
<keyword evidence="6" id="KW-1185">Reference proteome</keyword>
<dbReference type="InterPro" id="IPR011990">
    <property type="entry name" value="TPR-like_helical_dom_sf"/>
</dbReference>
<dbReference type="RefSeq" id="WP_409079003.1">
    <property type="nucleotide sequence ID" value="NZ_CP178857.1"/>
</dbReference>
<dbReference type="CDD" id="cd06170">
    <property type="entry name" value="LuxR_C_like"/>
    <property type="match status" value="1"/>
</dbReference>
<dbReference type="SUPFAM" id="SSF46894">
    <property type="entry name" value="C-terminal effector domain of the bipartite response regulators"/>
    <property type="match status" value="1"/>
</dbReference>
<dbReference type="PANTHER" id="PTHR44688:SF16">
    <property type="entry name" value="DNA-BINDING TRANSCRIPTIONAL ACTIVATOR DEVR_DOSR"/>
    <property type="match status" value="1"/>
</dbReference>
<keyword evidence="2" id="KW-0238">DNA-binding</keyword>
<dbReference type="Gene3D" id="3.40.50.300">
    <property type="entry name" value="P-loop containing nucleotide triphosphate hydrolases"/>
    <property type="match status" value="1"/>
</dbReference>
<keyword evidence="3" id="KW-0804">Transcription</keyword>
<dbReference type="PROSITE" id="PS50043">
    <property type="entry name" value="HTH_LUXR_2"/>
    <property type="match status" value="1"/>
</dbReference>
<dbReference type="Pfam" id="PF00196">
    <property type="entry name" value="GerE"/>
    <property type="match status" value="1"/>
</dbReference>
<dbReference type="PANTHER" id="PTHR44688">
    <property type="entry name" value="DNA-BINDING TRANSCRIPTIONAL ACTIVATOR DEVR_DOSR"/>
    <property type="match status" value="1"/>
</dbReference>
<accession>A0ABW9HBK2</accession>
<dbReference type="Gene3D" id="1.10.10.10">
    <property type="entry name" value="Winged helix-like DNA-binding domain superfamily/Winged helix DNA-binding domain"/>
    <property type="match status" value="1"/>
</dbReference>
<dbReference type="Pfam" id="PF25873">
    <property type="entry name" value="WHD_MalT"/>
    <property type="match status" value="1"/>
</dbReference>
<evidence type="ECO:0000313" key="5">
    <source>
        <dbReference type="EMBL" id="MFM9519528.1"/>
    </source>
</evidence>
<proteinExistence type="predicted"/>